<comment type="caution">
    <text evidence="15">The sequence shown here is derived from an EMBL/GenBank/DDBJ whole genome shotgun (WGS) entry which is preliminary data.</text>
</comment>
<evidence type="ECO:0000259" key="14">
    <source>
        <dbReference type="Pfam" id="PF00999"/>
    </source>
</evidence>
<feature type="transmembrane region" description="Helical" evidence="13">
    <location>
        <begin position="191"/>
        <end position="213"/>
    </location>
</feature>
<feature type="transmembrane region" description="Helical" evidence="13">
    <location>
        <begin position="65"/>
        <end position="82"/>
    </location>
</feature>
<feature type="transmembrane region" description="Helical" evidence="13">
    <location>
        <begin position="372"/>
        <end position="394"/>
    </location>
</feature>
<evidence type="ECO:0000256" key="13">
    <source>
        <dbReference type="SAM" id="Phobius"/>
    </source>
</evidence>
<comment type="subcellular location">
    <subcellularLocation>
        <location evidence="1">Cell membrane</location>
        <topology evidence="1">Multi-pass membrane protein</topology>
    </subcellularLocation>
</comment>
<feature type="domain" description="Cation/H+ exchanger transmembrane" evidence="14">
    <location>
        <begin position="52"/>
        <end position="424"/>
    </location>
</feature>
<keyword evidence="11" id="KW-0739">Sodium transport</keyword>
<evidence type="ECO:0000313" key="15">
    <source>
        <dbReference type="EMBL" id="HFM98444.1"/>
    </source>
</evidence>
<feature type="transmembrane region" description="Helical" evidence="13">
    <location>
        <begin position="400"/>
        <end position="423"/>
    </location>
</feature>
<evidence type="ECO:0000256" key="12">
    <source>
        <dbReference type="SAM" id="Coils"/>
    </source>
</evidence>
<keyword evidence="5" id="KW-1003">Cell membrane</keyword>
<comment type="similarity">
    <text evidence="2">Belongs to the monovalent cation:proton antiporter 1 (CPA1) transporter (TC 2.A.36) family.</text>
</comment>
<evidence type="ECO:0000256" key="11">
    <source>
        <dbReference type="ARBA" id="ARBA00023201"/>
    </source>
</evidence>
<evidence type="ECO:0000256" key="5">
    <source>
        <dbReference type="ARBA" id="ARBA00022475"/>
    </source>
</evidence>
<dbReference type="GO" id="GO:0005886">
    <property type="term" value="C:plasma membrane"/>
    <property type="evidence" value="ECO:0007669"/>
    <property type="project" value="UniProtKB-SubCell"/>
</dbReference>
<evidence type="ECO:0000256" key="6">
    <source>
        <dbReference type="ARBA" id="ARBA00022692"/>
    </source>
</evidence>
<feature type="transmembrane region" description="Helical" evidence="13">
    <location>
        <begin position="249"/>
        <end position="265"/>
    </location>
</feature>
<evidence type="ECO:0000256" key="9">
    <source>
        <dbReference type="ARBA" id="ARBA00023065"/>
    </source>
</evidence>
<keyword evidence="3" id="KW-0813">Transport</keyword>
<evidence type="ECO:0000256" key="8">
    <source>
        <dbReference type="ARBA" id="ARBA00023053"/>
    </source>
</evidence>
<dbReference type="AlphaFoldDB" id="A0A7C3KDR5"/>
<dbReference type="PANTHER" id="PTHR10110:SF195">
    <property type="entry name" value="NA(+)_H(+) ANTIPORTER NHAS2"/>
    <property type="match status" value="1"/>
</dbReference>
<evidence type="ECO:0000256" key="10">
    <source>
        <dbReference type="ARBA" id="ARBA00023136"/>
    </source>
</evidence>
<keyword evidence="6 13" id="KW-0812">Transmembrane</keyword>
<keyword evidence="8" id="KW-0915">Sodium</keyword>
<dbReference type="GO" id="GO:0015386">
    <property type="term" value="F:potassium:proton antiporter activity"/>
    <property type="evidence" value="ECO:0007669"/>
    <property type="project" value="TreeGrafter"/>
</dbReference>
<sequence length="554" mass="59500">MLVNFNAAETSQTFTSLPEIIANLPIAAQEAGQLNEEAVVQVATTLTILLLVATGVALISRRYRLPYVTGLVLAGLAITEFLPRPLGLDSALILNLLLPILLFQAAINTDISRLRTTIKPIGLLAGPGVMIASGITATVLKYALGLEWIPALLVGTILAITDTVSVIAVFKEVPVPSRLSTIVEGESLFNDGVALVLFSLILQVYISGSVTFLGGLQQLFVVIVGGVLLGLAIGYLGAVLFVALSDDPLSGILLTVAVAFGTFQAGQSLQVSGVVAVVVAGLTVGNRGLTQSLSASGKITLLNFWEYADFCVNTFIFLLIGLEVDPRLLWKIIPSILLAIAAYQLGRILSVYPLLAVSNRLDLPIPLRWQHVLFFGNIKGSLSMVLALSLPASLPGRSDLIALVYGAVFVSLIGQGVSLPWFVKRLKISSVSESRQQIEALQSQLIAAKAAQNELAALHDTGILSKAVYEEMRSTYQIQVAEAEDQLRELHNRRTDSLTGSRGRASKLNAVRRRLLMVERSALNDAVRKRIISEDIVAPRLRAIDDQLMTLEDE</sequence>
<dbReference type="PANTHER" id="PTHR10110">
    <property type="entry name" value="SODIUM/HYDROGEN EXCHANGER"/>
    <property type="match status" value="1"/>
</dbReference>
<dbReference type="Gene3D" id="6.10.140.1330">
    <property type="match status" value="1"/>
</dbReference>
<keyword evidence="9" id="KW-0406">Ion transport</keyword>
<dbReference type="InterPro" id="IPR006153">
    <property type="entry name" value="Cation/H_exchanger_TM"/>
</dbReference>
<dbReference type="GO" id="GO:0051453">
    <property type="term" value="P:regulation of intracellular pH"/>
    <property type="evidence" value="ECO:0007669"/>
    <property type="project" value="TreeGrafter"/>
</dbReference>
<keyword evidence="12" id="KW-0175">Coiled coil</keyword>
<evidence type="ECO:0000256" key="3">
    <source>
        <dbReference type="ARBA" id="ARBA00022448"/>
    </source>
</evidence>
<reference evidence="15" key="1">
    <citation type="journal article" date="2020" name="mSystems">
        <title>Genome- and Community-Level Interaction Insights into Carbon Utilization and Element Cycling Functions of Hydrothermarchaeota in Hydrothermal Sediment.</title>
        <authorList>
            <person name="Zhou Z."/>
            <person name="Liu Y."/>
            <person name="Xu W."/>
            <person name="Pan J."/>
            <person name="Luo Z.H."/>
            <person name="Li M."/>
        </authorList>
    </citation>
    <scope>NUCLEOTIDE SEQUENCE [LARGE SCALE GENOMIC DNA]</scope>
    <source>
        <strain evidence="15">SpSt-418</strain>
    </source>
</reference>
<dbReference type="GO" id="GO:0015385">
    <property type="term" value="F:sodium:proton antiporter activity"/>
    <property type="evidence" value="ECO:0007669"/>
    <property type="project" value="InterPro"/>
</dbReference>
<name>A0A7C3KDR5_9CYAN</name>
<feature type="transmembrane region" description="Helical" evidence="13">
    <location>
        <begin position="148"/>
        <end position="170"/>
    </location>
</feature>
<feature type="transmembrane region" description="Helical" evidence="13">
    <location>
        <begin position="301"/>
        <end position="322"/>
    </location>
</feature>
<evidence type="ECO:0000256" key="1">
    <source>
        <dbReference type="ARBA" id="ARBA00004651"/>
    </source>
</evidence>
<keyword evidence="10 13" id="KW-0472">Membrane</keyword>
<dbReference type="InterPro" id="IPR018422">
    <property type="entry name" value="Cation/H_exchanger_CPA1"/>
</dbReference>
<evidence type="ECO:0000256" key="4">
    <source>
        <dbReference type="ARBA" id="ARBA00022449"/>
    </source>
</evidence>
<feature type="transmembrane region" description="Helical" evidence="13">
    <location>
        <begin position="88"/>
        <end position="109"/>
    </location>
</feature>
<evidence type="ECO:0000256" key="7">
    <source>
        <dbReference type="ARBA" id="ARBA00022989"/>
    </source>
</evidence>
<gene>
    <name evidence="15" type="ORF">ENR64_11945</name>
</gene>
<feature type="transmembrane region" description="Helical" evidence="13">
    <location>
        <begin position="219"/>
        <end position="242"/>
    </location>
</feature>
<keyword evidence="4" id="KW-0050">Antiport</keyword>
<dbReference type="EMBL" id="DSRU01000171">
    <property type="protein sequence ID" value="HFM98444.1"/>
    <property type="molecule type" value="Genomic_DNA"/>
</dbReference>
<feature type="transmembrane region" description="Helical" evidence="13">
    <location>
        <begin position="271"/>
        <end position="289"/>
    </location>
</feature>
<protein>
    <submittedName>
        <fullName evidence="15">Sodium:proton antiporter</fullName>
    </submittedName>
</protein>
<accession>A0A7C3KDR5</accession>
<keyword evidence="7 13" id="KW-1133">Transmembrane helix</keyword>
<organism evidence="15">
    <name type="scientific">Oscillatoriales cyanobacterium SpSt-418</name>
    <dbReference type="NCBI Taxonomy" id="2282169"/>
    <lineage>
        <taxon>Bacteria</taxon>
        <taxon>Bacillati</taxon>
        <taxon>Cyanobacteriota</taxon>
        <taxon>Cyanophyceae</taxon>
        <taxon>Oscillatoriophycideae</taxon>
        <taxon>Oscillatoriales</taxon>
    </lineage>
</organism>
<feature type="transmembrane region" description="Helical" evidence="13">
    <location>
        <begin position="328"/>
        <end position="352"/>
    </location>
</feature>
<dbReference type="GO" id="GO:0098719">
    <property type="term" value="P:sodium ion import across plasma membrane"/>
    <property type="evidence" value="ECO:0007669"/>
    <property type="project" value="TreeGrafter"/>
</dbReference>
<proteinExistence type="inferred from homology"/>
<feature type="transmembrane region" description="Helical" evidence="13">
    <location>
        <begin position="38"/>
        <end position="58"/>
    </location>
</feature>
<feature type="transmembrane region" description="Helical" evidence="13">
    <location>
        <begin position="121"/>
        <end position="142"/>
    </location>
</feature>
<evidence type="ECO:0000256" key="2">
    <source>
        <dbReference type="ARBA" id="ARBA00007367"/>
    </source>
</evidence>
<feature type="coiled-coil region" evidence="12">
    <location>
        <begin position="431"/>
        <end position="493"/>
    </location>
</feature>
<dbReference type="Pfam" id="PF00999">
    <property type="entry name" value="Na_H_Exchanger"/>
    <property type="match status" value="1"/>
</dbReference>